<dbReference type="PANTHER" id="PTHR42930:SF3">
    <property type="entry name" value="PHOSPHATE-SPECIFIC TRANSPORT SYSTEM ACCESSORY PROTEIN PHOU"/>
    <property type="match status" value="1"/>
</dbReference>
<evidence type="ECO:0000256" key="1">
    <source>
        <dbReference type="ARBA" id="ARBA00004496"/>
    </source>
</evidence>
<dbReference type="InterPro" id="IPR038078">
    <property type="entry name" value="PhoU-like_sf"/>
</dbReference>
<evidence type="ECO:0000256" key="2">
    <source>
        <dbReference type="ARBA" id="ARBA00008107"/>
    </source>
</evidence>
<evidence type="ECO:0000256" key="4">
    <source>
        <dbReference type="ARBA" id="ARBA00022448"/>
    </source>
</evidence>
<organism evidence="8 9">
    <name type="scientific">Mycolicibacterium gilvum</name>
    <dbReference type="NCBI Taxonomy" id="1804"/>
    <lineage>
        <taxon>Bacteria</taxon>
        <taxon>Bacillati</taxon>
        <taxon>Actinomycetota</taxon>
        <taxon>Actinomycetes</taxon>
        <taxon>Mycobacteriales</taxon>
        <taxon>Mycobacteriaceae</taxon>
        <taxon>Mycolicibacterium</taxon>
    </lineage>
</organism>
<keyword evidence="6" id="KW-0592">Phosphate transport</keyword>
<dbReference type="RefSeq" id="WP_115327459.1">
    <property type="nucleotide sequence ID" value="NZ_JACKST010000149.1"/>
</dbReference>
<dbReference type="GO" id="GO:0006817">
    <property type="term" value="P:phosphate ion transport"/>
    <property type="evidence" value="ECO:0007669"/>
    <property type="project" value="UniProtKB-KW"/>
</dbReference>
<evidence type="ECO:0000313" key="8">
    <source>
        <dbReference type="EMBL" id="STZ43683.1"/>
    </source>
</evidence>
<keyword evidence="5" id="KW-0963">Cytoplasm</keyword>
<accession>A0A378SLU1</accession>
<dbReference type="InterPro" id="IPR026022">
    <property type="entry name" value="PhoU_dom"/>
</dbReference>
<keyword evidence="4" id="KW-0813">Transport</keyword>
<comment type="subunit">
    <text evidence="3">Homodimer.</text>
</comment>
<reference evidence="8 9" key="1">
    <citation type="submission" date="2018-06" db="EMBL/GenBank/DDBJ databases">
        <authorList>
            <consortium name="Pathogen Informatics"/>
            <person name="Doyle S."/>
        </authorList>
    </citation>
    <scope>NUCLEOTIDE SEQUENCE [LARGE SCALE GENOMIC DNA]</scope>
    <source>
        <strain evidence="8 9">NCTC10742</strain>
    </source>
</reference>
<dbReference type="GO" id="GO:0030643">
    <property type="term" value="P:intracellular phosphate ion homeostasis"/>
    <property type="evidence" value="ECO:0007669"/>
    <property type="project" value="InterPro"/>
</dbReference>
<protein>
    <submittedName>
        <fullName evidence="8">Phosphate uptake regulator PhoU</fullName>
    </submittedName>
</protein>
<dbReference type="GO" id="GO:0005737">
    <property type="term" value="C:cytoplasm"/>
    <property type="evidence" value="ECO:0007669"/>
    <property type="project" value="UniProtKB-SubCell"/>
</dbReference>
<comment type="subcellular location">
    <subcellularLocation>
        <location evidence="1">Cytoplasm</location>
    </subcellularLocation>
</comment>
<dbReference type="EMBL" id="UGQM01000001">
    <property type="protein sequence ID" value="STZ43683.1"/>
    <property type="molecule type" value="Genomic_DNA"/>
</dbReference>
<dbReference type="GO" id="GO:0045936">
    <property type="term" value="P:negative regulation of phosphate metabolic process"/>
    <property type="evidence" value="ECO:0007669"/>
    <property type="project" value="InterPro"/>
</dbReference>
<evidence type="ECO:0000256" key="5">
    <source>
        <dbReference type="ARBA" id="ARBA00022490"/>
    </source>
</evidence>
<dbReference type="SUPFAM" id="SSF109755">
    <property type="entry name" value="PhoU-like"/>
    <property type="match status" value="1"/>
</dbReference>
<dbReference type="FunFam" id="1.20.58.220:FF:000004">
    <property type="entry name" value="Phosphate-specific transport system accessory protein PhoU"/>
    <property type="match status" value="1"/>
</dbReference>
<sequence>MRNEFHQSLDALSVDLADMCGRAAELVRTASTALLEADRESADRVTFDLKRLTRLGNAVQDRTYGLLALQAPVARDLRTVVTALYIAADADRMGGLAAHIARTARQRMPERAIPDEVYPLFADMAQVATELGDLVRRTVDSGDPGLAQQVCDGDERMNDLHRELFAQLIGPHWQHGPLVAADLVLVGRFYERFADHGVEIARRVYFRVTGEQLCGPNEPRVPGPRSPAGA</sequence>
<name>A0A378SLU1_9MYCO</name>
<dbReference type="PANTHER" id="PTHR42930">
    <property type="entry name" value="PHOSPHATE-SPECIFIC TRANSPORT SYSTEM ACCESSORY PROTEIN PHOU"/>
    <property type="match status" value="1"/>
</dbReference>
<evidence type="ECO:0000259" key="7">
    <source>
        <dbReference type="Pfam" id="PF01895"/>
    </source>
</evidence>
<comment type="similarity">
    <text evidence="2">Belongs to the PhoU family.</text>
</comment>
<evidence type="ECO:0000256" key="6">
    <source>
        <dbReference type="ARBA" id="ARBA00022592"/>
    </source>
</evidence>
<gene>
    <name evidence="8" type="primary">phoU_1</name>
    <name evidence="8" type="ORF">NCTC10742_02913</name>
</gene>
<evidence type="ECO:0000256" key="3">
    <source>
        <dbReference type="ARBA" id="ARBA00011738"/>
    </source>
</evidence>
<dbReference type="Gene3D" id="1.20.58.220">
    <property type="entry name" value="Phosphate transport system protein phou homolog 2, domain 2"/>
    <property type="match status" value="1"/>
</dbReference>
<dbReference type="Proteomes" id="UP000254291">
    <property type="component" value="Unassembled WGS sequence"/>
</dbReference>
<feature type="domain" description="PhoU" evidence="7">
    <location>
        <begin position="17"/>
        <end position="103"/>
    </location>
</feature>
<dbReference type="Pfam" id="PF01895">
    <property type="entry name" value="PhoU"/>
    <property type="match status" value="2"/>
</dbReference>
<feature type="domain" description="PhoU" evidence="7">
    <location>
        <begin position="122"/>
        <end position="204"/>
    </location>
</feature>
<dbReference type="AlphaFoldDB" id="A0A378SLU1"/>
<evidence type="ECO:0000313" key="9">
    <source>
        <dbReference type="Proteomes" id="UP000254291"/>
    </source>
</evidence>
<proteinExistence type="inferred from homology"/>
<dbReference type="NCBIfam" id="TIGR02135">
    <property type="entry name" value="phoU_full"/>
    <property type="match status" value="1"/>
</dbReference>
<dbReference type="InterPro" id="IPR028366">
    <property type="entry name" value="PhoU"/>
</dbReference>